<keyword evidence="4" id="KW-1185">Reference proteome</keyword>
<dbReference type="PANTHER" id="PTHR39394">
    <property type="entry name" value="YALI0E31793P"/>
    <property type="match status" value="1"/>
</dbReference>
<feature type="region of interest" description="Disordered" evidence="1">
    <location>
        <begin position="319"/>
        <end position="400"/>
    </location>
</feature>
<comment type="caution">
    <text evidence="3">The sequence shown here is derived from an EMBL/GenBank/DDBJ whole genome shotgun (WGS) entry which is preliminary data.</text>
</comment>
<feature type="compositionally biased region" description="Pro residues" evidence="1">
    <location>
        <begin position="379"/>
        <end position="396"/>
    </location>
</feature>
<evidence type="ECO:0000259" key="2">
    <source>
        <dbReference type="Pfam" id="PF09350"/>
    </source>
</evidence>
<proteinExistence type="predicted"/>
<dbReference type="AlphaFoldDB" id="A0A9P4VQJ2"/>
<dbReference type="EMBL" id="MU006090">
    <property type="protein sequence ID" value="KAF2841976.1"/>
    <property type="molecule type" value="Genomic_DNA"/>
</dbReference>
<dbReference type="OrthoDB" id="1922282at2759"/>
<dbReference type="PANTHER" id="PTHR39394:SF1">
    <property type="entry name" value="DNAJ HOMOLOGUE SUBFAMILY C MEMBER 28 CONSERVED DOMAIN-CONTAINING PROTEIN"/>
    <property type="match status" value="1"/>
</dbReference>
<evidence type="ECO:0000256" key="1">
    <source>
        <dbReference type="SAM" id="MobiDB-lite"/>
    </source>
</evidence>
<sequence>MSRRLSELTDEVFESSGSRASKTISEAGFDEDLRKQLEERIASADFKNKYANQLAQMDLPSSAGRGTRDIAGAAAWTGTESTEDAALRMLTDAHKPLRGAPSASSVRGPPVRIDTGRARSKPSMGTRLANARDRTSIYAILKDNEMTKEEREAYTREMKERFQPHARAVPATIQGLASLANERIEDAIARGQFKNLPRGKRIERDYNASSPFIDTTEYLLNKIIQKQDIVPPWIEKQQELASAANKFRGRLRNDWKRHAARMIASEGGTLQDQVQRAEAYAAAEAMENPPKRNEETIHAVDEKGHMSQITLSGELKAAIAASEETPEGTTPTGTETTPDSAASPEITITETPISQSRTPDPTSSTYTTVSLSPASSSNPPSPSSSPSPSPSSPTLPSPFRDSSWLATESSYHTLAINNLNNLTRTYNLMAPDLAKKPYYDLQRELRSCYADIAPQLPGAILERATRPKRKVKVIGHREGSILERFSTEQKGRVYDEKTEKRYGFKEFWKDLFGGC</sequence>
<feature type="region of interest" description="Disordered" evidence="1">
    <location>
        <begin position="1"/>
        <end position="30"/>
    </location>
</feature>
<name>A0A9P4VQJ2_9PEZI</name>
<gene>
    <name evidence="3" type="ORF">M501DRAFT_926992</name>
</gene>
<feature type="domain" description="DnaJ homologue subfamily C member 28 conserved" evidence="2">
    <location>
        <begin position="179"/>
        <end position="248"/>
    </location>
</feature>
<accession>A0A9P4VQJ2</accession>
<evidence type="ECO:0000313" key="3">
    <source>
        <dbReference type="EMBL" id="KAF2841976.1"/>
    </source>
</evidence>
<feature type="compositionally biased region" description="Polar residues" evidence="1">
    <location>
        <begin position="15"/>
        <end position="24"/>
    </location>
</feature>
<feature type="region of interest" description="Disordered" evidence="1">
    <location>
        <begin position="96"/>
        <end position="127"/>
    </location>
</feature>
<feature type="compositionally biased region" description="Polar residues" evidence="1">
    <location>
        <begin position="346"/>
        <end position="369"/>
    </location>
</feature>
<feature type="compositionally biased region" description="Low complexity" evidence="1">
    <location>
        <begin position="327"/>
        <end position="338"/>
    </location>
</feature>
<dbReference type="InterPro" id="IPR018961">
    <property type="entry name" value="DnaJ_homolog_subfam-C_membr-28"/>
</dbReference>
<reference evidence="3" key="1">
    <citation type="journal article" date="2020" name="Stud. Mycol.">
        <title>101 Dothideomycetes genomes: a test case for predicting lifestyles and emergence of pathogens.</title>
        <authorList>
            <person name="Haridas S."/>
            <person name="Albert R."/>
            <person name="Binder M."/>
            <person name="Bloem J."/>
            <person name="Labutti K."/>
            <person name="Salamov A."/>
            <person name="Andreopoulos B."/>
            <person name="Baker S."/>
            <person name="Barry K."/>
            <person name="Bills G."/>
            <person name="Bluhm B."/>
            <person name="Cannon C."/>
            <person name="Castanera R."/>
            <person name="Culley D."/>
            <person name="Daum C."/>
            <person name="Ezra D."/>
            <person name="Gonzalez J."/>
            <person name="Henrissat B."/>
            <person name="Kuo A."/>
            <person name="Liang C."/>
            <person name="Lipzen A."/>
            <person name="Lutzoni F."/>
            <person name="Magnuson J."/>
            <person name="Mondo S."/>
            <person name="Nolan M."/>
            <person name="Ohm R."/>
            <person name="Pangilinan J."/>
            <person name="Park H.-J."/>
            <person name="Ramirez L."/>
            <person name="Alfaro M."/>
            <person name="Sun H."/>
            <person name="Tritt A."/>
            <person name="Yoshinaga Y."/>
            <person name="Zwiers L.-H."/>
            <person name="Turgeon B."/>
            <person name="Goodwin S."/>
            <person name="Spatafora J."/>
            <person name="Crous P."/>
            <person name="Grigoriev I."/>
        </authorList>
    </citation>
    <scope>NUCLEOTIDE SEQUENCE</scope>
    <source>
        <strain evidence="3">CBS 101060</strain>
    </source>
</reference>
<evidence type="ECO:0000313" key="4">
    <source>
        <dbReference type="Proteomes" id="UP000799429"/>
    </source>
</evidence>
<dbReference type="Pfam" id="PF09350">
    <property type="entry name" value="DJC28_CD"/>
    <property type="match status" value="1"/>
</dbReference>
<protein>
    <recommendedName>
        <fullName evidence="2">DnaJ homologue subfamily C member 28 conserved domain-containing protein</fullName>
    </recommendedName>
</protein>
<organism evidence="3 4">
    <name type="scientific">Patellaria atrata CBS 101060</name>
    <dbReference type="NCBI Taxonomy" id="1346257"/>
    <lineage>
        <taxon>Eukaryota</taxon>
        <taxon>Fungi</taxon>
        <taxon>Dikarya</taxon>
        <taxon>Ascomycota</taxon>
        <taxon>Pezizomycotina</taxon>
        <taxon>Dothideomycetes</taxon>
        <taxon>Dothideomycetes incertae sedis</taxon>
        <taxon>Patellariales</taxon>
        <taxon>Patellariaceae</taxon>
        <taxon>Patellaria</taxon>
    </lineage>
</organism>
<dbReference type="Proteomes" id="UP000799429">
    <property type="component" value="Unassembled WGS sequence"/>
</dbReference>